<keyword evidence="2" id="KW-1185">Reference proteome</keyword>
<proteinExistence type="predicted"/>
<reference evidence="1" key="1">
    <citation type="submission" date="2020-06" db="EMBL/GenBank/DDBJ databases">
        <title>Draft genome of Bugula neritina, a colonial animal packing powerful symbionts and potential medicines.</title>
        <authorList>
            <person name="Rayko M."/>
        </authorList>
    </citation>
    <scope>NUCLEOTIDE SEQUENCE [LARGE SCALE GENOMIC DNA]</scope>
    <source>
        <strain evidence="1">Kwan_BN1</strain>
    </source>
</reference>
<comment type="caution">
    <text evidence="1">The sequence shown here is derived from an EMBL/GenBank/DDBJ whole genome shotgun (WGS) entry which is preliminary data.</text>
</comment>
<accession>A0A7J7JCX3</accession>
<organism evidence="1 2">
    <name type="scientific">Bugula neritina</name>
    <name type="common">Brown bryozoan</name>
    <name type="synonym">Sertularia neritina</name>
    <dbReference type="NCBI Taxonomy" id="10212"/>
    <lineage>
        <taxon>Eukaryota</taxon>
        <taxon>Metazoa</taxon>
        <taxon>Spiralia</taxon>
        <taxon>Lophotrochozoa</taxon>
        <taxon>Bryozoa</taxon>
        <taxon>Gymnolaemata</taxon>
        <taxon>Cheilostomatida</taxon>
        <taxon>Flustrina</taxon>
        <taxon>Buguloidea</taxon>
        <taxon>Bugulidae</taxon>
        <taxon>Bugula</taxon>
    </lineage>
</organism>
<sequence>MNGSRNGMLIGAPLGVLATYGAMRSTSKKPDVDMDYEYFDRAYRLRHNRGQVRVDRASIIVSGVGVATAVAQGSSVLGGGALGLAAGTLLGAVYNATIKSQ</sequence>
<dbReference type="OrthoDB" id="6040582at2759"/>
<dbReference type="EMBL" id="VXIV02002642">
    <property type="protein sequence ID" value="KAF6023955.1"/>
    <property type="molecule type" value="Genomic_DNA"/>
</dbReference>
<dbReference type="PANTHER" id="PTHR38636:SF1">
    <property type="entry name" value="CHLORIDE CHANNEL PROTEIN CLC-D"/>
    <property type="match status" value="1"/>
</dbReference>
<dbReference type="AlphaFoldDB" id="A0A7J7JCX3"/>
<dbReference type="Proteomes" id="UP000593567">
    <property type="component" value="Unassembled WGS sequence"/>
</dbReference>
<evidence type="ECO:0000313" key="1">
    <source>
        <dbReference type="EMBL" id="KAF6023955.1"/>
    </source>
</evidence>
<gene>
    <name evidence="1" type="ORF">EB796_017740</name>
</gene>
<dbReference type="PANTHER" id="PTHR38636">
    <property type="entry name" value="PROTEIN CBG20488"/>
    <property type="match status" value="1"/>
</dbReference>
<dbReference type="Pfam" id="PF08560">
    <property type="entry name" value="DUF1757"/>
    <property type="match status" value="1"/>
</dbReference>
<dbReference type="InterPro" id="IPR013869">
    <property type="entry name" value="DUF1757"/>
</dbReference>
<protein>
    <submittedName>
        <fullName evidence="1">Uncharacterized protein</fullName>
    </submittedName>
</protein>
<evidence type="ECO:0000313" key="2">
    <source>
        <dbReference type="Proteomes" id="UP000593567"/>
    </source>
</evidence>
<name>A0A7J7JCX3_BUGNE</name>